<keyword evidence="3 7" id="KW-1003">Cell membrane</keyword>
<evidence type="ECO:0000256" key="1">
    <source>
        <dbReference type="ARBA" id="ARBA00004651"/>
    </source>
</evidence>
<keyword evidence="5 7" id="KW-1133">Transmembrane helix</keyword>
<dbReference type="Pfam" id="PF01311">
    <property type="entry name" value="Bac_export_1"/>
    <property type="match status" value="1"/>
</dbReference>
<evidence type="ECO:0000256" key="3">
    <source>
        <dbReference type="ARBA" id="ARBA00022475"/>
    </source>
</evidence>
<evidence type="ECO:0000313" key="9">
    <source>
        <dbReference type="EMBL" id="CQI89511.1"/>
    </source>
</evidence>
<evidence type="ECO:0000256" key="4">
    <source>
        <dbReference type="ARBA" id="ARBA00022692"/>
    </source>
</evidence>
<dbReference type="EMBL" id="CP009787">
    <property type="protein sequence ID" value="AJJ12679.1"/>
    <property type="molecule type" value="Genomic_DNA"/>
</dbReference>
<evidence type="ECO:0000256" key="6">
    <source>
        <dbReference type="ARBA" id="ARBA00023136"/>
    </source>
</evidence>
<dbReference type="KEGG" id="yro:CH64_2940"/>
<dbReference type="GeneID" id="45568218"/>
<reference evidence="8 10" key="1">
    <citation type="journal article" date="2015" name="Genome Announc.">
        <title>Thirty-Two Complete Genome Assemblies of Nine Yersinia Species, Including Y. pestis, Y. pseudotuberculosis, and Y. enterocolitica.</title>
        <authorList>
            <person name="Johnson S.L."/>
            <person name="Daligault H.E."/>
            <person name="Davenport K.W."/>
            <person name="Jaissle J."/>
            <person name="Frey K.G."/>
            <person name="Ladner J.T."/>
            <person name="Broomall S.M."/>
            <person name="Bishop-Lilly K.A."/>
            <person name="Bruce D.C."/>
            <person name="Coyne S.R."/>
            <person name="Gibbons H.S."/>
            <person name="Lo C.C."/>
            <person name="Munk A.C."/>
            <person name="Rosenzweig C.N."/>
            <person name="Koroleva G.I."/>
            <person name="Palacios G.F."/>
            <person name="Redden C.L."/>
            <person name="Xu Y."/>
            <person name="Minogue T.D."/>
            <person name="Chain P.S."/>
        </authorList>
    </citation>
    <scope>NUCLEOTIDE SEQUENCE [LARGE SCALE GENOMIC DNA]</scope>
    <source>
        <strain evidence="8 10">YRA</strain>
    </source>
</reference>
<feature type="transmembrane region" description="Helical" evidence="7">
    <location>
        <begin position="67"/>
        <end position="100"/>
    </location>
</feature>
<evidence type="ECO:0000256" key="2">
    <source>
        <dbReference type="ARBA" id="ARBA00009772"/>
    </source>
</evidence>
<keyword evidence="6 7" id="KW-0472">Membrane</keyword>
<dbReference type="NCBIfam" id="TIGR01401">
    <property type="entry name" value="fliR_like_III"/>
    <property type="match status" value="1"/>
</dbReference>
<gene>
    <name evidence="8" type="primary">epaR</name>
    <name evidence="8" type="ORF">CH64_2940</name>
    <name evidence="9" type="ORF">ERS008555_01636</name>
</gene>
<keyword evidence="10" id="KW-1185">Reference proteome</keyword>
<dbReference type="OrthoDB" id="9807748at2"/>
<dbReference type="InterPro" id="IPR006304">
    <property type="entry name" value="T3SS_SpaR/YscT"/>
</dbReference>
<dbReference type="AlphaFoldDB" id="A0A0U1HRV6"/>
<evidence type="ECO:0000313" key="10">
    <source>
        <dbReference type="Proteomes" id="UP000031914"/>
    </source>
</evidence>
<comment type="subcellular location">
    <subcellularLocation>
        <location evidence="1 7">Cell membrane</location>
        <topology evidence="1 7">Multi-pass membrane protein</topology>
    </subcellularLocation>
</comment>
<dbReference type="GO" id="GO:0005886">
    <property type="term" value="C:plasma membrane"/>
    <property type="evidence" value="ECO:0007669"/>
    <property type="project" value="UniProtKB-SubCell"/>
</dbReference>
<reference evidence="9 11" key="2">
    <citation type="submission" date="2015-03" db="EMBL/GenBank/DDBJ databases">
        <authorList>
            <person name="Murphy D."/>
        </authorList>
    </citation>
    <scope>NUCLEOTIDE SEQUENCE [LARGE SCALE GENOMIC DNA]</scope>
    <source>
        <strain evidence="9 11">68/02</strain>
    </source>
</reference>
<accession>A0A0U1HRV6</accession>
<feature type="transmembrane region" description="Helical" evidence="7">
    <location>
        <begin position="177"/>
        <end position="200"/>
    </location>
</feature>
<dbReference type="GO" id="GO:0006605">
    <property type="term" value="P:protein targeting"/>
    <property type="evidence" value="ECO:0007669"/>
    <property type="project" value="UniProtKB-UniRule"/>
</dbReference>
<comment type="similarity">
    <text evidence="2 7">Belongs to the FliR/MopE/SpaR family.</text>
</comment>
<keyword evidence="4 7" id="KW-0812">Transmembrane</keyword>
<dbReference type="PRINTS" id="PR00953">
    <property type="entry name" value="TYPE3IMRPROT"/>
</dbReference>
<proteinExistence type="inferred from homology"/>
<dbReference type="PANTHER" id="PTHR30065">
    <property type="entry name" value="FLAGELLAR BIOSYNTHETIC PROTEIN FLIR"/>
    <property type="match status" value="1"/>
</dbReference>
<dbReference type="Proteomes" id="UP000031914">
    <property type="component" value="Chromosome"/>
</dbReference>
<protein>
    <submittedName>
        <fullName evidence="8">Type III secretion apparatus protein SpaR/YscT/HrcT</fullName>
    </submittedName>
    <submittedName>
        <fullName evidence="9">Type III secretory pathway, component EscT</fullName>
    </submittedName>
</protein>
<evidence type="ECO:0000256" key="5">
    <source>
        <dbReference type="ARBA" id="ARBA00022989"/>
    </source>
</evidence>
<dbReference type="RefSeq" id="WP_004716052.1">
    <property type="nucleotide sequence ID" value="NZ_CABIHO010000052.1"/>
</dbReference>
<feature type="transmembrane region" description="Helical" evidence="7">
    <location>
        <begin position="37"/>
        <end position="55"/>
    </location>
</feature>
<evidence type="ECO:0000313" key="8">
    <source>
        <dbReference type="EMBL" id="AJJ12679.1"/>
    </source>
</evidence>
<feature type="transmembrane region" description="Helical" evidence="7">
    <location>
        <begin position="212"/>
        <end position="236"/>
    </location>
</feature>
<dbReference type="InterPro" id="IPR002010">
    <property type="entry name" value="T3SS_IM_R"/>
</dbReference>
<feature type="transmembrane region" description="Helical" evidence="7">
    <location>
        <begin position="121"/>
        <end position="145"/>
    </location>
</feature>
<organism evidence="9 11">
    <name type="scientific">Yersinia rohdei</name>
    <dbReference type="NCBI Taxonomy" id="29485"/>
    <lineage>
        <taxon>Bacteria</taxon>
        <taxon>Pseudomonadati</taxon>
        <taxon>Pseudomonadota</taxon>
        <taxon>Gammaproteobacteria</taxon>
        <taxon>Enterobacterales</taxon>
        <taxon>Yersiniaceae</taxon>
        <taxon>Yersinia</taxon>
    </lineage>
</organism>
<dbReference type="EMBL" id="CTKE01000006">
    <property type="protein sequence ID" value="CQI89511.1"/>
    <property type="molecule type" value="Genomic_DNA"/>
</dbReference>
<dbReference type="STRING" id="29485.CH64_2940"/>
<sequence length="267" mass="29271">MEDALHWLGALGLAMMRPYGMLLILPLFTARSLGSSLLRNGLVFAIALPVTPLFSPTSLVAQDTLTAWFWVLCMELLIGVMIGFVAAIPFWAIDMAGFMIDTLRGATMSTLFNPSMGMESSIFGVLFTQLLTVLFLISGGFNLVLSALYSSYDILPAGTIIQPSSAMLQFLQNEWQLMYELCLSFALPALLVMVLADLSLGLINRSSQQLNVFFLAMPIKSALALFLLVISLPYALHHYLAGITQNEEKINALIPLINGAADERREQ</sequence>
<name>A0A0U1HRV6_YERRO</name>
<evidence type="ECO:0000256" key="7">
    <source>
        <dbReference type="RuleBase" id="RU362072"/>
    </source>
</evidence>
<feature type="transmembrane region" description="Helical" evidence="7">
    <location>
        <begin position="6"/>
        <end position="25"/>
    </location>
</feature>
<dbReference type="PANTHER" id="PTHR30065:SF7">
    <property type="entry name" value="SECRETION SYSTEM APPARATUS PROTEIN SSAT"/>
    <property type="match status" value="1"/>
</dbReference>
<dbReference type="Proteomes" id="UP000042054">
    <property type="component" value="Unassembled WGS sequence"/>
</dbReference>
<evidence type="ECO:0000313" key="11">
    <source>
        <dbReference type="Proteomes" id="UP000042054"/>
    </source>
</evidence>